<evidence type="ECO:0000313" key="11">
    <source>
        <dbReference type="Proteomes" id="UP000276249"/>
    </source>
</evidence>
<dbReference type="GO" id="GO:0000160">
    <property type="term" value="P:phosphorelay signal transduction system"/>
    <property type="evidence" value="ECO:0007669"/>
    <property type="project" value="UniProtKB-KW"/>
</dbReference>
<feature type="domain" description="Response regulatory" evidence="6">
    <location>
        <begin position="6"/>
        <end position="130"/>
    </location>
</feature>
<dbReference type="PROSITE" id="PS50110">
    <property type="entry name" value="RESPONSE_REGULATORY"/>
    <property type="match status" value="1"/>
</dbReference>
<feature type="domain" description="HTH LytTR-type" evidence="7">
    <location>
        <begin position="146"/>
        <end position="247"/>
    </location>
</feature>
<dbReference type="SUPFAM" id="SSF52172">
    <property type="entry name" value="CheY-like"/>
    <property type="match status" value="1"/>
</dbReference>
<evidence type="ECO:0000256" key="3">
    <source>
        <dbReference type="ARBA" id="ARBA00023159"/>
    </source>
</evidence>
<dbReference type="PANTHER" id="PTHR37299">
    <property type="entry name" value="TRANSCRIPTIONAL REGULATOR-RELATED"/>
    <property type="match status" value="1"/>
</dbReference>
<evidence type="ECO:0000256" key="5">
    <source>
        <dbReference type="PROSITE-ProRule" id="PRU00169"/>
    </source>
</evidence>
<dbReference type="EMBL" id="PVOB01000048">
    <property type="protein sequence ID" value="PRO95565.1"/>
    <property type="molecule type" value="Genomic_DNA"/>
</dbReference>
<keyword evidence="1" id="KW-0963">Cytoplasm</keyword>
<keyword evidence="10" id="KW-1185">Reference proteome</keyword>
<evidence type="ECO:0000313" key="9">
    <source>
        <dbReference type="EMBL" id="RMW52863.1"/>
    </source>
</evidence>
<dbReference type="EMBL" id="RDCJ01000006">
    <property type="protein sequence ID" value="RMW52863.1"/>
    <property type="molecule type" value="Genomic_DNA"/>
</dbReference>
<evidence type="ECO:0000256" key="2">
    <source>
        <dbReference type="ARBA" id="ARBA00023012"/>
    </source>
</evidence>
<organism evidence="9 11">
    <name type="scientific">Lactiplantibacillus pentosus</name>
    <name type="common">Lactobacillus pentosus</name>
    <dbReference type="NCBI Taxonomy" id="1589"/>
    <lineage>
        <taxon>Bacteria</taxon>
        <taxon>Bacillati</taxon>
        <taxon>Bacillota</taxon>
        <taxon>Bacilli</taxon>
        <taxon>Lactobacillales</taxon>
        <taxon>Lactobacillaceae</taxon>
        <taxon>Lactiplantibacillus</taxon>
    </lineage>
</organism>
<dbReference type="PROSITE" id="PS50930">
    <property type="entry name" value="HTH_LYTTR"/>
    <property type="match status" value="1"/>
</dbReference>
<dbReference type="InterPro" id="IPR011006">
    <property type="entry name" value="CheY-like_superfamily"/>
</dbReference>
<dbReference type="CDD" id="cd17533">
    <property type="entry name" value="REC_LytTR_AgrA-like"/>
    <property type="match status" value="1"/>
</dbReference>
<dbReference type="Pfam" id="PF00072">
    <property type="entry name" value="Response_reg"/>
    <property type="match status" value="1"/>
</dbReference>
<proteinExistence type="predicted"/>
<evidence type="ECO:0000313" key="8">
    <source>
        <dbReference type="EMBL" id="PRO95565.1"/>
    </source>
</evidence>
<dbReference type="SMART" id="SM00850">
    <property type="entry name" value="LytTR"/>
    <property type="match status" value="1"/>
</dbReference>
<dbReference type="SMART" id="SM00448">
    <property type="entry name" value="REC"/>
    <property type="match status" value="1"/>
</dbReference>
<protein>
    <submittedName>
        <fullName evidence="9">DNA-binding response regulator</fullName>
    </submittedName>
</protein>
<comment type="function">
    <text evidence="4">Required for high-level post-exponential phase expression of a series of secreted proteins.</text>
</comment>
<evidence type="ECO:0000256" key="4">
    <source>
        <dbReference type="ARBA" id="ARBA00037164"/>
    </source>
</evidence>
<dbReference type="Pfam" id="PF04397">
    <property type="entry name" value="LytTR"/>
    <property type="match status" value="1"/>
</dbReference>
<dbReference type="Gene3D" id="2.40.50.1020">
    <property type="entry name" value="LytTr DNA-binding domain"/>
    <property type="match status" value="1"/>
</dbReference>
<evidence type="ECO:0000256" key="1">
    <source>
        <dbReference type="ARBA" id="ARBA00022490"/>
    </source>
</evidence>
<feature type="modified residue" description="4-aspartylphosphate" evidence="5">
    <location>
        <position position="63"/>
    </location>
</feature>
<keyword evidence="5" id="KW-0597">Phosphoprotein</keyword>
<gene>
    <name evidence="8" type="ORF">C6Y08_03950</name>
    <name evidence="9" type="ORF">D6U18_00690</name>
</gene>
<dbReference type="InterPro" id="IPR046947">
    <property type="entry name" value="LytR-like"/>
</dbReference>
<evidence type="ECO:0000259" key="7">
    <source>
        <dbReference type="PROSITE" id="PS50930"/>
    </source>
</evidence>
<keyword evidence="3" id="KW-0010">Activator</keyword>
<keyword evidence="2" id="KW-0902">Two-component regulatory system</keyword>
<evidence type="ECO:0000259" key="6">
    <source>
        <dbReference type="PROSITE" id="PS50110"/>
    </source>
</evidence>
<dbReference type="InterPro" id="IPR001789">
    <property type="entry name" value="Sig_transdc_resp-reg_receiver"/>
</dbReference>
<dbReference type="GO" id="GO:0003677">
    <property type="term" value="F:DNA binding"/>
    <property type="evidence" value="ECO:0007669"/>
    <property type="project" value="UniProtKB-KW"/>
</dbReference>
<dbReference type="PANTHER" id="PTHR37299:SF3">
    <property type="entry name" value="STAGE 0 SPORULATION PROTEIN A HOMOLOG"/>
    <property type="match status" value="1"/>
</dbReference>
<accession>A0ABD7IUA1</accession>
<keyword evidence="9" id="KW-0238">DNA-binding</keyword>
<evidence type="ECO:0000313" key="10">
    <source>
        <dbReference type="Proteomes" id="UP000238378"/>
    </source>
</evidence>
<name>A0ABD7IUA1_LACPE</name>
<dbReference type="Gene3D" id="3.40.50.2300">
    <property type="match status" value="1"/>
</dbReference>
<reference evidence="8 10" key="1">
    <citation type="submission" date="2018-03" db="EMBL/GenBank/DDBJ databases">
        <title>Draft Genome Sequences of six Lactobacillus pentosus Strains Isolated from Brines of Traditionally Fermented Spanish-Style Green Table Olives.</title>
        <authorList>
            <person name="Calero-Delgado B."/>
            <person name="Martin-Platero A.M."/>
            <person name="Perez-Pulido A.J."/>
            <person name="Benitez-Cabello A."/>
            <person name="Casimiro-Soriguer C.S."/>
            <person name="Martinez-Bueno M."/>
            <person name="Arroyo-Lopez F.N."/>
            <person name="Rodriguez-Gomez F."/>
            <person name="Bautista-Gallego J."/>
            <person name="Garrido-Fernandez A."/>
            <person name="Jimenez-Diaz R."/>
        </authorList>
    </citation>
    <scope>NUCLEOTIDE SEQUENCE [LARGE SCALE GENOMIC DNA]</scope>
    <source>
        <strain evidence="8 10">IG2</strain>
    </source>
</reference>
<reference evidence="9 11" key="2">
    <citation type="submission" date="2018-10" db="EMBL/GenBank/DDBJ databases">
        <title>Genome sequences of five Lactobacillus pentosus strains isolated from brines of traditionally fermented spanish-style green table olives and differences between them.</title>
        <authorList>
            <person name="Jimenez Diaz R."/>
        </authorList>
    </citation>
    <scope>NUCLEOTIDE SEQUENCE [LARGE SCALE GENOMIC DNA]</scope>
    <source>
        <strain evidence="9 11">IG10</strain>
    </source>
</reference>
<dbReference type="Proteomes" id="UP000276249">
    <property type="component" value="Unassembled WGS sequence"/>
</dbReference>
<sequence>MCSQLNVFVLEDDLIQQQYLKKLLLEQKSKNNWKDIVILETARPNDIIEAVKSKPNNNIYFLDIEIHNNFSSGFELAQEIREYDPFGWIVFVTTHSEFLPITFKYKLTALDFIDKSLPDQEFENRISECVEMAHKNQRRNLSEDLFIFENQQSSFQIPFYEILFFETTELTHKIRLVTKSKSSEFYSTLNEIENQDGRLFKCHKSYVVNLLNIQKVDRVKRIIYFENNEHCLVSRSKVKILLKKMTELQQKAE</sequence>
<dbReference type="InterPro" id="IPR007492">
    <property type="entry name" value="LytTR_DNA-bd_dom"/>
</dbReference>
<comment type="caution">
    <text evidence="9">The sequence shown here is derived from an EMBL/GenBank/DDBJ whole genome shotgun (WGS) entry which is preliminary data.</text>
</comment>
<dbReference type="Proteomes" id="UP000238378">
    <property type="component" value="Unassembled WGS sequence"/>
</dbReference>
<dbReference type="AlphaFoldDB" id="A0ABD7IUA1"/>